<gene>
    <name evidence="3" type="ORF">g.9811</name>
</gene>
<dbReference type="InterPro" id="IPR045663">
    <property type="entry name" value="ORC3_ins"/>
</dbReference>
<name>A0A1B6CQI1_9HEMI</name>
<evidence type="ECO:0000259" key="2">
    <source>
        <dbReference type="Pfam" id="PF19675"/>
    </source>
</evidence>
<dbReference type="GO" id="GO:0006270">
    <property type="term" value="P:DNA replication initiation"/>
    <property type="evidence" value="ECO:0007669"/>
    <property type="project" value="TreeGrafter"/>
</dbReference>
<dbReference type="GO" id="GO:0003688">
    <property type="term" value="F:DNA replication origin binding"/>
    <property type="evidence" value="ECO:0007669"/>
    <property type="project" value="TreeGrafter"/>
</dbReference>
<dbReference type="GO" id="GO:0005664">
    <property type="term" value="C:nuclear origin of replication recognition complex"/>
    <property type="evidence" value="ECO:0007669"/>
    <property type="project" value="InterPro"/>
</dbReference>
<dbReference type="AlphaFoldDB" id="A0A1B6CQI1"/>
<dbReference type="CDD" id="cd20704">
    <property type="entry name" value="Orc3"/>
    <property type="match status" value="1"/>
</dbReference>
<sequence length="373" mass="42848">MDSARVSVSKGCFVFKPKGATSKKIVDDLDFFSNERWYKSYSKTLKDIEKNIEEIQTNVSENVLDDLLMFISDCKTLKYSIPAATLLTGINLPDHGALFQQLSSRLKEDVSPHVAMLWSIDCTSVRGVVEQMTAQFLKYDSNRTNEAMDWEDESDEEEVFDDVKRLNCNIPNLVKWWNKLQDETLDDKTQKSEKLVIIIPDFESFSIKVLHDFILILSGYVDRLPIVLVFGIATSVTALHNSLSHKVVSRLQLQLFQSKPSVHFLNDTVDKVFLTGKNPFQLGGKIFKFLTDVFLFYDFSVQGFVRGAKYCMTQHYYNSKLSMLCCEPSRLNKSINELDKEDLEQIRSLLSFRKYVEKQPKGAQVKLLSNNSY</sequence>
<dbReference type="InterPro" id="IPR020795">
    <property type="entry name" value="ORC3"/>
</dbReference>
<accession>A0A1B6CQI1</accession>
<dbReference type="GO" id="GO:0031261">
    <property type="term" value="C:DNA replication preinitiation complex"/>
    <property type="evidence" value="ECO:0007669"/>
    <property type="project" value="TreeGrafter"/>
</dbReference>
<dbReference type="PANTHER" id="PTHR12748">
    <property type="entry name" value="ORIGIN RECOGNITION COMPLEX SUBUNIT 3"/>
    <property type="match status" value="1"/>
</dbReference>
<protein>
    <recommendedName>
        <fullName evidence="4">Origin recognition complex subunit 3</fullName>
    </recommendedName>
</protein>
<dbReference type="InterPro" id="IPR045667">
    <property type="entry name" value="ORC3_N"/>
</dbReference>
<proteinExistence type="predicted"/>
<dbReference type="Pfam" id="PF19675">
    <property type="entry name" value="ORC3_ins"/>
    <property type="match status" value="1"/>
</dbReference>
<evidence type="ECO:0000259" key="1">
    <source>
        <dbReference type="Pfam" id="PF07034"/>
    </source>
</evidence>
<feature type="non-terminal residue" evidence="3">
    <location>
        <position position="373"/>
    </location>
</feature>
<feature type="domain" description="Origin recognition complex subunit 3 insertion" evidence="2">
    <location>
        <begin position="335"/>
        <end position="372"/>
    </location>
</feature>
<organism evidence="3">
    <name type="scientific">Clastoptera arizonana</name>
    <name type="common">Arizona spittle bug</name>
    <dbReference type="NCBI Taxonomy" id="38151"/>
    <lineage>
        <taxon>Eukaryota</taxon>
        <taxon>Metazoa</taxon>
        <taxon>Ecdysozoa</taxon>
        <taxon>Arthropoda</taxon>
        <taxon>Hexapoda</taxon>
        <taxon>Insecta</taxon>
        <taxon>Pterygota</taxon>
        <taxon>Neoptera</taxon>
        <taxon>Paraneoptera</taxon>
        <taxon>Hemiptera</taxon>
        <taxon>Auchenorrhyncha</taxon>
        <taxon>Cercopoidea</taxon>
        <taxon>Clastopteridae</taxon>
        <taxon>Clastoptera</taxon>
    </lineage>
</organism>
<evidence type="ECO:0008006" key="4">
    <source>
        <dbReference type="Google" id="ProtNLM"/>
    </source>
</evidence>
<dbReference type="Pfam" id="PF07034">
    <property type="entry name" value="ORC3_N"/>
    <property type="match status" value="1"/>
</dbReference>
<evidence type="ECO:0000313" key="3">
    <source>
        <dbReference type="EMBL" id="JAS15690.1"/>
    </source>
</evidence>
<dbReference type="PANTHER" id="PTHR12748:SF0">
    <property type="entry name" value="ORIGIN RECOGNITION COMPLEX SUBUNIT 3"/>
    <property type="match status" value="1"/>
</dbReference>
<dbReference type="EMBL" id="GEDC01021608">
    <property type="protein sequence ID" value="JAS15690.1"/>
    <property type="molecule type" value="Transcribed_RNA"/>
</dbReference>
<feature type="domain" description="Origin recognition complex subunit 3 N-terminal" evidence="1">
    <location>
        <begin position="5"/>
        <end position="324"/>
    </location>
</feature>
<dbReference type="GO" id="GO:0005656">
    <property type="term" value="C:nuclear pre-replicative complex"/>
    <property type="evidence" value="ECO:0007669"/>
    <property type="project" value="TreeGrafter"/>
</dbReference>
<reference evidence="3" key="1">
    <citation type="submission" date="2015-12" db="EMBL/GenBank/DDBJ databases">
        <title>De novo transcriptome assembly of four potential Pierce s Disease insect vectors from Arizona vineyards.</title>
        <authorList>
            <person name="Tassone E.E."/>
        </authorList>
    </citation>
    <scope>NUCLEOTIDE SEQUENCE</scope>
</reference>